<comment type="caution">
    <text evidence="1">The sequence shown here is derived from an EMBL/GenBank/DDBJ whole genome shotgun (WGS) entry which is preliminary data.</text>
</comment>
<gene>
    <name evidence="1" type="ORF">LCGC14_2843670</name>
</gene>
<dbReference type="EMBL" id="LAZR01054497">
    <property type="protein sequence ID" value="KKK78430.1"/>
    <property type="molecule type" value="Genomic_DNA"/>
</dbReference>
<evidence type="ECO:0000313" key="1">
    <source>
        <dbReference type="EMBL" id="KKK78430.1"/>
    </source>
</evidence>
<protein>
    <submittedName>
        <fullName evidence="1">Uncharacterized protein</fullName>
    </submittedName>
</protein>
<organism evidence="1">
    <name type="scientific">marine sediment metagenome</name>
    <dbReference type="NCBI Taxonomy" id="412755"/>
    <lineage>
        <taxon>unclassified sequences</taxon>
        <taxon>metagenomes</taxon>
        <taxon>ecological metagenomes</taxon>
    </lineage>
</organism>
<name>A0A0F8YX75_9ZZZZ</name>
<sequence length="140" mass="16822">MALQLQNQLTEKRIFINSDMDIINYLESKNRVEVSMLFRYITGLKKYDEEVEDELREMLRFYGYRLHKQNVSRTVNTWGDNPMRHTFTNTSTWYYSISQYGRQGCYPCGIEETKISRCYHWRKCHHGISGRCQLAQITMN</sequence>
<reference evidence="1" key="1">
    <citation type="journal article" date="2015" name="Nature">
        <title>Complex archaea that bridge the gap between prokaryotes and eukaryotes.</title>
        <authorList>
            <person name="Spang A."/>
            <person name="Saw J.H."/>
            <person name="Jorgensen S.L."/>
            <person name="Zaremba-Niedzwiedzka K."/>
            <person name="Martijn J."/>
            <person name="Lind A.E."/>
            <person name="van Eijk R."/>
            <person name="Schleper C."/>
            <person name="Guy L."/>
            <person name="Ettema T.J."/>
        </authorList>
    </citation>
    <scope>NUCLEOTIDE SEQUENCE</scope>
</reference>
<proteinExistence type="predicted"/>
<dbReference type="AlphaFoldDB" id="A0A0F8YX75"/>
<accession>A0A0F8YX75</accession>